<dbReference type="EMBL" id="CP015118">
    <property type="protein sequence ID" value="ARN19472.1"/>
    <property type="molecule type" value="Genomic_DNA"/>
</dbReference>
<name>A0A1W6L5H7_9BURK</name>
<dbReference type="InterPro" id="IPR002645">
    <property type="entry name" value="STAS_dom"/>
</dbReference>
<dbReference type="PROSITE" id="PS50801">
    <property type="entry name" value="STAS"/>
    <property type="match status" value="1"/>
</dbReference>
<keyword evidence="2" id="KW-1185">Reference proteome</keyword>
<dbReference type="Pfam" id="PF13466">
    <property type="entry name" value="STAS_2"/>
    <property type="match status" value="1"/>
</dbReference>
<protein>
    <submittedName>
        <fullName evidence="1">Anti-anti-sigma factor</fullName>
    </submittedName>
</protein>
<dbReference type="RefSeq" id="WP_085749732.1">
    <property type="nucleotide sequence ID" value="NZ_BSPR01000002.1"/>
</dbReference>
<evidence type="ECO:0000313" key="1">
    <source>
        <dbReference type="EMBL" id="ARN19472.1"/>
    </source>
</evidence>
<dbReference type="STRING" id="946333.A4W93_05845"/>
<gene>
    <name evidence="1" type="ORF">A4W93_05845</name>
</gene>
<accession>A0A1W6L5H7</accession>
<reference evidence="1 2" key="1">
    <citation type="submission" date="2016-04" db="EMBL/GenBank/DDBJ databases">
        <title>Complete genome sequence of natural rubber-degrading, novel Gram-negative bacterium, Rhizobacter gummiphilus strain NS21.</title>
        <authorList>
            <person name="Tabata M."/>
            <person name="Kasai D."/>
            <person name="Fukuda M."/>
        </authorList>
    </citation>
    <scope>NUCLEOTIDE SEQUENCE [LARGE SCALE GENOMIC DNA]</scope>
    <source>
        <strain evidence="1 2">NS21</strain>
    </source>
</reference>
<evidence type="ECO:0000313" key="2">
    <source>
        <dbReference type="Proteomes" id="UP000193427"/>
    </source>
</evidence>
<dbReference type="Proteomes" id="UP000193427">
    <property type="component" value="Chromosome"/>
</dbReference>
<dbReference type="KEGG" id="rgu:A4W93_05845"/>
<organism evidence="1 2">
    <name type="scientific">Piscinibacter gummiphilus</name>
    <dbReference type="NCBI Taxonomy" id="946333"/>
    <lineage>
        <taxon>Bacteria</taxon>
        <taxon>Pseudomonadati</taxon>
        <taxon>Pseudomonadota</taxon>
        <taxon>Betaproteobacteria</taxon>
        <taxon>Burkholderiales</taxon>
        <taxon>Sphaerotilaceae</taxon>
        <taxon>Piscinibacter</taxon>
    </lineage>
</organism>
<dbReference type="AlphaFoldDB" id="A0A1W6L5H7"/>
<sequence length="102" mass="10857">MLILPAIITSREARDTQRMLAQALQQEAKAPGEAEVTVDASGLQRFDSSALAVLLECQRLAKAWGKGFAVRHAPAKLADLARLYGVDVLLMPEAVPATATTA</sequence>
<dbReference type="InterPro" id="IPR036513">
    <property type="entry name" value="STAS_dom_sf"/>
</dbReference>
<dbReference type="OrthoDB" id="9156744at2"/>
<dbReference type="Gene3D" id="3.30.750.24">
    <property type="entry name" value="STAS domain"/>
    <property type="match status" value="1"/>
</dbReference>
<proteinExistence type="predicted"/>
<dbReference type="InterPro" id="IPR058548">
    <property type="entry name" value="MlaB-like_STAS"/>
</dbReference>
<dbReference type="SUPFAM" id="SSF52091">
    <property type="entry name" value="SpoIIaa-like"/>
    <property type="match status" value="1"/>
</dbReference>